<feature type="compositionally biased region" description="Polar residues" evidence="1">
    <location>
        <begin position="71"/>
        <end position="89"/>
    </location>
</feature>
<dbReference type="OrthoDB" id="5194609at2"/>
<dbReference type="RefSeq" id="WP_127830855.1">
    <property type="nucleotide sequence ID" value="NZ_RZYA01000014.1"/>
</dbReference>
<sequence>MLDTDALAQVRRTLEADGFHLDARKDGDRLHVTVTADAGTCGDCLVPKDVLRQILQRALGIPAESVDVTYPNDSLGSNVTLGPSDTPGSNDPLGPDDTLDSNDIPGPDDTFGRTDTHEETAR</sequence>
<feature type="compositionally biased region" description="Basic and acidic residues" evidence="1">
    <location>
        <begin position="110"/>
        <end position="122"/>
    </location>
</feature>
<organism evidence="2 3">
    <name type="scientific">Streptomyces antnestii</name>
    <dbReference type="NCBI Taxonomy" id="2494256"/>
    <lineage>
        <taxon>Bacteria</taxon>
        <taxon>Bacillati</taxon>
        <taxon>Actinomycetota</taxon>
        <taxon>Actinomycetes</taxon>
        <taxon>Kitasatosporales</taxon>
        <taxon>Streptomycetaceae</taxon>
        <taxon>Streptomyces</taxon>
    </lineage>
</organism>
<proteinExistence type="predicted"/>
<evidence type="ECO:0000313" key="2">
    <source>
        <dbReference type="EMBL" id="RVU20901.1"/>
    </source>
</evidence>
<comment type="caution">
    <text evidence="2">The sequence shown here is derived from an EMBL/GenBank/DDBJ whole genome shotgun (WGS) entry which is preliminary data.</text>
</comment>
<evidence type="ECO:0008006" key="4">
    <source>
        <dbReference type="Google" id="ProtNLM"/>
    </source>
</evidence>
<reference evidence="2 3" key="1">
    <citation type="submission" date="2019-01" db="EMBL/GenBank/DDBJ databases">
        <title>Genome sequences of Streptomyces and Rhizobium isolates collected from root and soil.</title>
        <authorList>
            <person name="Chhettri S."/>
            <person name="Sevigny J.L."/>
            <person name="Sen A."/>
            <person name="Ennis N."/>
            <person name="Tisa L."/>
        </authorList>
    </citation>
    <scope>NUCLEOTIDE SEQUENCE [LARGE SCALE GENOMIC DNA]</scope>
    <source>
        <strain evidence="2 3">San01</strain>
    </source>
</reference>
<feature type="region of interest" description="Disordered" evidence="1">
    <location>
        <begin position="62"/>
        <end position="122"/>
    </location>
</feature>
<dbReference type="EMBL" id="RZYA01000014">
    <property type="protein sequence ID" value="RVU20901.1"/>
    <property type="molecule type" value="Genomic_DNA"/>
</dbReference>
<dbReference type="Proteomes" id="UP000283128">
    <property type="component" value="Unassembled WGS sequence"/>
</dbReference>
<evidence type="ECO:0000313" key="3">
    <source>
        <dbReference type="Proteomes" id="UP000283128"/>
    </source>
</evidence>
<keyword evidence="3" id="KW-1185">Reference proteome</keyword>
<accession>A0A3S2VE38</accession>
<evidence type="ECO:0000256" key="1">
    <source>
        <dbReference type="SAM" id="MobiDB-lite"/>
    </source>
</evidence>
<name>A0A3S2VE38_9ACTN</name>
<gene>
    <name evidence="2" type="ORF">EOT10_26535</name>
</gene>
<protein>
    <recommendedName>
        <fullName evidence="4">NifU family protein</fullName>
    </recommendedName>
</protein>
<dbReference type="AlphaFoldDB" id="A0A3S2VE38"/>